<evidence type="ECO:0000256" key="1">
    <source>
        <dbReference type="ARBA" id="ARBA00001974"/>
    </source>
</evidence>
<evidence type="ECO:0000259" key="7">
    <source>
        <dbReference type="Pfam" id="PF02771"/>
    </source>
</evidence>
<comment type="cofactor">
    <cofactor evidence="1">
        <name>FAD</name>
        <dbReference type="ChEBI" id="CHEBI:57692"/>
    </cofactor>
</comment>
<evidence type="ECO:0000313" key="8">
    <source>
        <dbReference type="EMBL" id="EQD53940.1"/>
    </source>
</evidence>
<dbReference type="SUPFAM" id="SSF47203">
    <property type="entry name" value="Acyl-CoA dehydrogenase C-terminal domain-like"/>
    <property type="match status" value="1"/>
</dbReference>
<keyword evidence="3" id="KW-0285">Flavoprotein</keyword>
<keyword evidence="4" id="KW-0274">FAD</keyword>
<dbReference type="InterPro" id="IPR046373">
    <property type="entry name" value="Acyl-CoA_Oxase/DH_mid-dom_sf"/>
</dbReference>
<dbReference type="InterPro" id="IPR037069">
    <property type="entry name" value="AcylCoA_DH/ox_N_sf"/>
</dbReference>
<dbReference type="GO" id="GO:0003995">
    <property type="term" value="F:acyl-CoA dehydrogenase activity"/>
    <property type="evidence" value="ECO:0007669"/>
    <property type="project" value="TreeGrafter"/>
</dbReference>
<evidence type="ECO:0000256" key="2">
    <source>
        <dbReference type="ARBA" id="ARBA00009347"/>
    </source>
</evidence>
<dbReference type="GO" id="GO:0050660">
    <property type="term" value="F:flavin adenine dinucleotide binding"/>
    <property type="evidence" value="ECO:0007669"/>
    <property type="project" value="InterPro"/>
</dbReference>
<evidence type="ECO:0000259" key="5">
    <source>
        <dbReference type="Pfam" id="PF00441"/>
    </source>
</evidence>
<evidence type="ECO:0000256" key="3">
    <source>
        <dbReference type="ARBA" id="ARBA00022630"/>
    </source>
</evidence>
<reference evidence="8" key="2">
    <citation type="journal article" date="2014" name="ISME J.">
        <title>Microbial stratification in low pH oxic and suboxic macroscopic growths along an acid mine drainage.</title>
        <authorList>
            <person name="Mendez-Garcia C."/>
            <person name="Mesa V."/>
            <person name="Sprenger R.R."/>
            <person name="Richter M."/>
            <person name="Diez M.S."/>
            <person name="Solano J."/>
            <person name="Bargiela R."/>
            <person name="Golyshina O.V."/>
            <person name="Manteca A."/>
            <person name="Ramos J.L."/>
            <person name="Gallego J.R."/>
            <person name="Llorente I."/>
            <person name="Martins Dos Santos V.A."/>
            <person name="Jensen O.N."/>
            <person name="Pelaez A.I."/>
            <person name="Sanchez J."/>
            <person name="Ferrer M."/>
        </authorList>
    </citation>
    <scope>NUCLEOTIDE SEQUENCE</scope>
</reference>
<dbReference type="Gene3D" id="1.20.140.10">
    <property type="entry name" value="Butyryl-CoA Dehydrogenase, subunit A, domain 3"/>
    <property type="match status" value="1"/>
</dbReference>
<feature type="domain" description="Acyl-CoA dehydrogenase/oxidase C-terminal" evidence="5">
    <location>
        <begin position="229"/>
        <end position="374"/>
    </location>
</feature>
<dbReference type="InterPro" id="IPR009075">
    <property type="entry name" value="AcylCo_DH/oxidase_C"/>
</dbReference>
<dbReference type="CDD" id="cd00567">
    <property type="entry name" value="ACAD"/>
    <property type="match status" value="1"/>
</dbReference>
<dbReference type="Gene3D" id="2.40.110.10">
    <property type="entry name" value="Butyryl-CoA Dehydrogenase, subunit A, domain 2"/>
    <property type="match status" value="1"/>
</dbReference>
<dbReference type="Pfam" id="PF00441">
    <property type="entry name" value="Acyl-CoA_dh_1"/>
    <property type="match status" value="1"/>
</dbReference>
<dbReference type="AlphaFoldDB" id="T1BII0"/>
<dbReference type="Pfam" id="PF02770">
    <property type="entry name" value="Acyl-CoA_dh_M"/>
    <property type="match status" value="1"/>
</dbReference>
<feature type="domain" description="Acyl-CoA dehydrogenase/oxidase N-terminal" evidence="7">
    <location>
        <begin position="25"/>
        <end position="119"/>
    </location>
</feature>
<comment type="caution">
    <text evidence="8">The sequence shown here is derived from an EMBL/GenBank/DDBJ whole genome shotgun (WGS) entry which is preliminary data.</text>
</comment>
<dbReference type="InterPro" id="IPR009100">
    <property type="entry name" value="AcylCoA_DH/oxidase_NM_dom_sf"/>
</dbReference>
<reference evidence="8" key="1">
    <citation type="submission" date="2013-08" db="EMBL/GenBank/DDBJ databases">
        <authorList>
            <person name="Mendez C."/>
            <person name="Richter M."/>
            <person name="Ferrer M."/>
            <person name="Sanchez J."/>
        </authorList>
    </citation>
    <scope>NUCLEOTIDE SEQUENCE</scope>
</reference>
<proteinExistence type="inferred from homology"/>
<dbReference type="SUPFAM" id="SSF56645">
    <property type="entry name" value="Acyl-CoA dehydrogenase NM domain-like"/>
    <property type="match status" value="1"/>
</dbReference>
<protein>
    <submittedName>
        <fullName evidence="8">Acyl-CoA dehydrogenase domain-containing protein</fullName>
    </submittedName>
</protein>
<dbReference type="Gene3D" id="1.10.540.10">
    <property type="entry name" value="Acyl-CoA dehydrogenase/oxidase, N-terminal domain"/>
    <property type="match status" value="1"/>
</dbReference>
<organism evidence="8">
    <name type="scientific">mine drainage metagenome</name>
    <dbReference type="NCBI Taxonomy" id="410659"/>
    <lineage>
        <taxon>unclassified sequences</taxon>
        <taxon>metagenomes</taxon>
        <taxon>ecological metagenomes</taxon>
    </lineage>
</organism>
<sequence length="382" mass="42225">MTVELPALPSEPLAGEIAEVARRLRLAERYRELDRMPEFPRGEFRALGEARLLGLHVAPTLGGRGLPLPRVAAALFHLAYRGGTAFAKLSLQPEFSSIIAEHGSPELVDRYFRPLVRGEILVANQLTEPGAGADAGAIALRLERSGEEYVLHGTKSEAAFAQDADAAIVYGRVGDRPGLTALVVPQDLPGVRRTVIPDLGERWMRRGTVTYEATRVPVSMRIGEEGRAFDYVRPELTRERALLAAIYLGVARASWEETTRYADERSVFGGPLARNEAVSFPLVEDWARAEAAYLYALRTLERFEAGERVEAEAALAKWMSTEIALRTIDHAIQFHGGRGYSETLAHGQRWRDVRSGPIAHGPSEVLHLVAARRIWKAPRERA</sequence>
<feature type="domain" description="Acyl-CoA oxidase/dehydrogenase middle" evidence="6">
    <location>
        <begin position="125"/>
        <end position="210"/>
    </location>
</feature>
<dbReference type="InterPro" id="IPR036250">
    <property type="entry name" value="AcylCo_DH-like_C"/>
</dbReference>
<dbReference type="InterPro" id="IPR006091">
    <property type="entry name" value="Acyl-CoA_Oxase/DH_mid-dom"/>
</dbReference>
<dbReference type="Pfam" id="PF02771">
    <property type="entry name" value="Acyl-CoA_dh_N"/>
    <property type="match status" value="1"/>
</dbReference>
<dbReference type="PANTHER" id="PTHR43884:SF12">
    <property type="entry name" value="ISOVALERYL-COA DEHYDROGENASE, MITOCHONDRIAL-RELATED"/>
    <property type="match status" value="1"/>
</dbReference>
<accession>T1BII0</accession>
<dbReference type="InterPro" id="IPR013786">
    <property type="entry name" value="AcylCoA_DH/ox_N"/>
</dbReference>
<evidence type="ECO:0000259" key="6">
    <source>
        <dbReference type="Pfam" id="PF02770"/>
    </source>
</evidence>
<name>T1BII0_9ZZZZ</name>
<gene>
    <name evidence="8" type="ORF">B1B_09932</name>
</gene>
<dbReference type="EMBL" id="AUZY01006568">
    <property type="protein sequence ID" value="EQD53940.1"/>
    <property type="molecule type" value="Genomic_DNA"/>
</dbReference>
<comment type="similarity">
    <text evidence="2">Belongs to the acyl-CoA dehydrogenase family.</text>
</comment>
<dbReference type="PANTHER" id="PTHR43884">
    <property type="entry name" value="ACYL-COA DEHYDROGENASE"/>
    <property type="match status" value="1"/>
</dbReference>
<evidence type="ECO:0000256" key="4">
    <source>
        <dbReference type="ARBA" id="ARBA00022827"/>
    </source>
</evidence>